<evidence type="ECO:0000259" key="1">
    <source>
        <dbReference type="Pfam" id="PF01425"/>
    </source>
</evidence>
<dbReference type="SUPFAM" id="SSF75304">
    <property type="entry name" value="Amidase signature (AS) enzymes"/>
    <property type="match status" value="1"/>
</dbReference>
<dbReference type="AlphaFoldDB" id="A0A8H7N2M7"/>
<dbReference type="EMBL" id="JADCTT010000011">
    <property type="protein sequence ID" value="KAF9746350.1"/>
    <property type="molecule type" value="Genomic_DNA"/>
</dbReference>
<sequence>MVRKATLAHPNVSIEEEVKLHVNDIPDTISQETLSAFRSEVLDRDDVFQSDFARTIVFHGSSESEMKLDSNATEELARWGSQTRLDSPEAGIDGRVMVPSRCYFKPSPSRPLDGVRVGVKDNFDIAGHKTTLNNLAWRDLYPPADKNAHCVQLLIDAGAIIVGKHKLQALIVREEPVEAVEFTDPFNPRCDGYQVPSGSSSGSAAAIGSYDWLDLSLGSDTNGSVRKPAHYNGCHTIRPTTGIMNTEGVVGQFPCVKTAPDGALILGTLVPLSLLRVPEFDMPGFFGRDLAKFKDVISVWYGDSPLLRQPSSEIAVEILYPLDYLPTRNAEQTEAIDKFVSGLESAFKVKRTPVSIAKAWKDDLPDGTEHGDIAKYLETAGIYPFFYDGYHALEPFRREYHKKFGRAPFVHRYVKWQWEVAKGISKEERDECWCRCQVYRKWLLSMIFSAESKDSIKIMVLPIEAGEPNYRDSPEPPYGLLNGYASLNMSPIMRAPEITAIVGQISFHSVVTERKEPYPIGASVIGPPGSDLLLSELTTKGMEAAGIPIEVKTGRSVY</sequence>
<dbReference type="InterPro" id="IPR036928">
    <property type="entry name" value="AS_sf"/>
</dbReference>
<evidence type="ECO:0000313" key="2">
    <source>
        <dbReference type="EMBL" id="KAF9746350.1"/>
    </source>
</evidence>
<gene>
    <name evidence="2" type="ORF">IM811_003255</name>
</gene>
<reference evidence="2" key="1">
    <citation type="submission" date="2020-10" db="EMBL/GenBank/DDBJ databases">
        <title>High-Quality Genome Resource of Clonostachys rosea strain S41 by Oxford Nanopore Long-Read Sequencing.</title>
        <authorList>
            <person name="Wang H."/>
        </authorList>
    </citation>
    <scope>NUCLEOTIDE SEQUENCE</scope>
    <source>
        <strain evidence="2">S41</strain>
    </source>
</reference>
<dbReference type="Pfam" id="PF01425">
    <property type="entry name" value="Amidase"/>
    <property type="match status" value="1"/>
</dbReference>
<dbReference type="PANTHER" id="PTHR46310:SF7">
    <property type="entry name" value="AMIDASE 1"/>
    <property type="match status" value="1"/>
</dbReference>
<protein>
    <recommendedName>
        <fullName evidence="1">Amidase domain-containing protein</fullName>
    </recommendedName>
</protein>
<organism evidence="2 3">
    <name type="scientific">Bionectria ochroleuca</name>
    <name type="common">Gliocladium roseum</name>
    <dbReference type="NCBI Taxonomy" id="29856"/>
    <lineage>
        <taxon>Eukaryota</taxon>
        <taxon>Fungi</taxon>
        <taxon>Dikarya</taxon>
        <taxon>Ascomycota</taxon>
        <taxon>Pezizomycotina</taxon>
        <taxon>Sordariomycetes</taxon>
        <taxon>Hypocreomycetidae</taxon>
        <taxon>Hypocreales</taxon>
        <taxon>Bionectriaceae</taxon>
        <taxon>Clonostachys</taxon>
    </lineage>
</organism>
<accession>A0A8H7N2M7</accession>
<dbReference type="InterPro" id="IPR023631">
    <property type="entry name" value="Amidase_dom"/>
</dbReference>
<dbReference type="Proteomes" id="UP000616885">
    <property type="component" value="Unassembled WGS sequence"/>
</dbReference>
<proteinExistence type="predicted"/>
<comment type="caution">
    <text evidence="2">The sequence shown here is derived from an EMBL/GenBank/DDBJ whole genome shotgun (WGS) entry which is preliminary data.</text>
</comment>
<dbReference type="PANTHER" id="PTHR46310">
    <property type="entry name" value="AMIDASE 1"/>
    <property type="match status" value="1"/>
</dbReference>
<dbReference type="Gene3D" id="3.90.1300.10">
    <property type="entry name" value="Amidase signature (AS) domain"/>
    <property type="match status" value="1"/>
</dbReference>
<feature type="domain" description="Amidase" evidence="1">
    <location>
        <begin position="108"/>
        <end position="254"/>
    </location>
</feature>
<evidence type="ECO:0000313" key="3">
    <source>
        <dbReference type="Proteomes" id="UP000616885"/>
    </source>
</evidence>
<name>A0A8H7N2M7_BIOOC</name>